<dbReference type="Pfam" id="PF01182">
    <property type="entry name" value="Glucosamine_iso"/>
    <property type="match status" value="1"/>
</dbReference>
<dbReference type="PANTHER" id="PTHR11280">
    <property type="entry name" value="GLUCOSAMINE-6-PHOSPHATE ISOMERASE"/>
    <property type="match status" value="1"/>
</dbReference>
<dbReference type="SUPFAM" id="SSF100950">
    <property type="entry name" value="NagB/RpiA/CoA transferase-like"/>
    <property type="match status" value="1"/>
</dbReference>
<feature type="active site" description="For ring-opening step" evidence="3">
    <location>
        <position position="143"/>
    </location>
</feature>
<evidence type="ECO:0000313" key="6">
    <source>
        <dbReference type="Proteomes" id="UP001500782"/>
    </source>
</evidence>
<evidence type="ECO:0000256" key="3">
    <source>
        <dbReference type="HAMAP-Rule" id="MF_01241"/>
    </source>
</evidence>
<feature type="active site" description="For ring-opening step" evidence="3">
    <location>
        <position position="136"/>
    </location>
</feature>
<dbReference type="InterPro" id="IPR037171">
    <property type="entry name" value="NagB/RpiA_transferase-like"/>
</dbReference>
<dbReference type="InterPro" id="IPR018321">
    <property type="entry name" value="Glucosamine6P_isomerase_CS"/>
</dbReference>
<dbReference type="PANTHER" id="PTHR11280:SF5">
    <property type="entry name" value="GLUCOSAMINE-6-PHOSPHATE ISOMERASE"/>
    <property type="match status" value="1"/>
</dbReference>
<evidence type="ECO:0000313" key="5">
    <source>
        <dbReference type="EMBL" id="GAA0318289.1"/>
    </source>
</evidence>
<dbReference type="CDD" id="cd01399">
    <property type="entry name" value="GlcN6P_deaminase"/>
    <property type="match status" value="1"/>
</dbReference>
<dbReference type="Gene3D" id="3.40.50.1360">
    <property type="match status" value="1"/>
</dbReference>
<organism evidence="5 6">
    <name type="scientific">Bacillus carboniphilus</name>
    <dbReference type="NCBI Taxonomy" id="86663"/>
    <lineage>
        <taxon>Bacteria</taxon>
        <taxon>Bacillati</taxon>
        <taxon>Bacillota</taxon>
        <taxon>Bacilli</taxon>
        <taxon>Bacillales</taxon>
        <taxon>Bacillaceae</taxon>
        <taxon>Bacillus</taxon>
    </lineage>
</organism>
<name>A0ABN0VVC4_9BACI</name>
<keyword evidence="2 3" id="KW-0119">Carbohydrate metabolism</keyword>
<dbReference type="NCBIfam" id="TIGR00502">
    <property type="entry name" value="nagB"/>
    <property type="match status" value="1"/>
</dbReference>
<dbReference type="EC" id="3.5.99.6" evidence="3"/>
<dbReference type="EMBL" id="BAAADJ010000005">
    <property type="protein sequence ID" value="GAA0318289.1"/>
    <property type="molecule type" value="Genomic_DNA"/>
</dbReference>
<keyword evidence="1 3" id="KW-0378">Hydrolase</keyword>
<comment type="function">
    <text evidence="3">Catalyzes the reversible isomerization-deamination of glucosamine 6-phosphate (GlcN6P) to form fructose 6-phosphate (Fru6P) and ammonium ion.</text>
</comment>
<sequence length="252" mass="27967">MKLIACKDYKEMSKKAAKEILELVHSEKRCTLGLATGSTPEGVYKALVEDFNKGETSYKQVSSVNLDEYVGLTKDNPNSYHHYMKSNLFQHIDLPENQQLIPNGVANDLEVECREYEKTIAELGGVDLQLLGIGHNGHIGFNEPRTPFSSRTHVVDLAEKTRKANARFFSDITEVPAQAITMGIETIMESKKILLLISGKSKAEALSKLINGPIDESFPASILKNHPNVTIMADEEAMSLLEEEAVGRQHIL</sequence>
<comment type="caution">
    <text evidence="5">The sequence shown here is derived from an EMBL/GenBank/DDBJ whole genome shotgun (WGS) entry which is preliminary data.</text>
</comment>
<dbReference type="HAMAP" id="MF_01241">
    <property type="entry name" value="GlcN6P_deamin"/>
    <property type="match status" value="1"/>
</dbReference>
<evidence type="ECO:0000256" key="1">
    <source>
        <dbReference type="ARBA" id="ARBA00022801"/>
    </source>
</evidence>
<comment type="pathway">
    <text evidence="3">Amino-sugar metabolism; N-acetylneuraminate degradation; D-fructose 6-phosphate from N-acetylneuraminate: step 5/5.</text>
</comment>
<comment type="similarity">
    <text evidence="3">Belongs to the glucosamine/galactosamine-6-phosphate isomerase family. NagB subfamily.</text>
</comment>
<comment type="caution">
    <text evidence="3">Lacks conserved residue(s) required for the propagation of feature annotation.</text>
</comment>
<proteinExistence type="inferred from homology"/>
<accession>A0ABN0VVC4</accession>
<reference evidence="5 6" key="1">
    <citation type="journal article" date="2019" name="Int. J. Syst. Evol. Microbiol.">
        <title>The Global Catalogue of Microorganisms (GCM) 10K type strain sequencing project: providing services to taxonomists for standard genome sequencing and annotation.</title>
        <authorList>
            <consortium name="The Broad Institute Genomics Platform"/>
            <consortium name="The Broad Institute Genome Sequencing Center for Infectious Disease"/>
            <person name="Wu L."/>
            <person name="Ma J."/>
        </authorList>
    </citation>
    <scope>NUCLEOTIDE SEQUENCE [LARGE SCALE GENOMIC DNA]</scope>
    <source>
        <strain evidence="5 6">JCM 9731</strain>
    </source>
</reference>
<keyword evidence="6" id="KW-1185">Reference proteome</keyword>
<dbReference type="RefSeq" id="WP_343796247.1">
    <property type="nucleotide sequence ID" value="NZ_BAAADJ010000005.1"/>
</dbReference>
<feature type="domain" description="Glucosamine/galactosamine-6-phosphate isomerase" evidence="4">
    <location>
        <begin position="11"/>
        <end position="226"/>
    </location>
</feature>
<dbReference type="InterPro" id="IPR004547">
    <property type="entry name" value="Glucosamine6P_isomerase"/>
</dbReference>
<dbReference type="InterPro" id="IPR006148">
    <property type="entry name" value="Glc/Gal-6P_isomerase"/>
</dbReference>
<gene>
    <name evidence="3 5" type="primary">nagB</name>
    <name evidence="5" type="ORF">GCM10008967_06030</name>
</gene>
<dbReference type="PROSITE" id="PS01161">
    <property type="entry name" value="GLC_GALNAC_ISOMERASE"/>
    <property type="match status" value="1"/>
</dbReference>
<dbReference type="Proteomes" id="UP001500782">
    <property type="component" value="Unassembled WGS sequence"/>
</dbReference>
<evidence type="ECO:0000259" key="4">
    <source>
        <dbReference type="Pfam" id="PF01182"/>
    </source>
</evidence>
<protein>
    <recommendedName>
        <fullName evidence="3">Glucosamine-6-phosphate deaminase</fullName>
        <ecNumber evidence="3">3.5.99.6</ecNumber>
    </recommendedName>
    <alternativeName>
        <fullName evidence="3">GlcN6P deaminase</fullName>
        <shortName evidence="3">GNPDA</shortName>
    </alternativeName>
    <alternativeName>
        <fullName evidence="3">Glucosamine-6-phosphate isomerase</fullName>
    </alternativeName>
</protein>
<evidence type="ECO:0000256" key="2">
    <source>
        <dbReference type="ARBA" id="ARBA00023277"/>
    </source>
</evidence>
<feature type="active site" description="Proton acceptor; for enolization step" evidence="3">
    <location>
        <position position="67"/>
    </location>
</feature>
<comment type="catalytic activity">
    <reaction evidence="3">
        <text>alpha-D-glucosamine 6-phosphate + H2O = beta-D-fructose 6-phosphate + NH4(+)</text>
        <dbReference type="Rhea" id="RHEA:12172"/>
        <dbReference type="ChEBI" id="CHEBI:15377"/>
        <dbReference type="ChEBI" id="CHEBI:28938"/>
        <dbReference type="ChEBI" id="CHEBI:57634"/>
        <dbReference type="ChEBI" id="CHEBI:75989"/>
        <dbReference type="EC" id="3.5.99.6"/>
    </reaction>
</comment>
<feature type="active site" description="Proton acceptor; for ring-opening step" evidence="3">
    <location>
        <position position="138"/>
    </location>
</feature>